<accession>A0ABU9YLR6</accession>
<dbReference type="InterPro" id="IPR029058">
    <property type="entry name" value="AB_hydrolase_fold"/>
</dbReference>
<evidence type="ECO:0000259" key="3">
    <source>
        <dbReference type="Pfam" id="PF07859"/>
    </source>
</evidence>
<evidence type="ECO:0000256" key="1">
    <source>
        <dbReference type="ARBA" id="ARBA00010515"/>
    </source>
</evidence>
<keyword evidence="5" id="KW-1185">Reference proteome</keyword>
<dbReference type="RefSeq" id="WP_345937716.1">
    <property type="nucleotide sequence ID" value="NZ_JBBKTW010000005.1"/>
</dbReference>
<keyword evidence="2 4" id="KW-0378">Hydrolase</keyword>
<dbReference type="SUPFAM" id="SSF53474">
    <property type="entry name" value="alpha/beta-Hydrolases"/>
    <property type="match status" value="1"/>
</dbReference>
<dbReference type="PANTHER" id="PTHR48081">
    <property type="entry name" value="AB HYDROLASE SUPERFAMILY PROTEIN C4A8.06C"/>
    <property type="match status" value="1"/>
</dbReference>
<dbReference type="GO" id="GO:0016787">
    <property type="term" value="F:hydrolase activity"/>
    <property type="evidence" value="ECO:0007669"/>
    <property type="project" value="UniProtKB-KW"/>
</dbReference>
<feature type="domain" description="Alpha/beta hydrolase fold-3" evidence="3">
    <location>
        <begin position="91"/>
        <end position="306"/>
    </location>
</feature>
<organism evidence="4 5">
    <name type="scientific">Tistrella arctica</name>
    <dbReference type="NCBI Taxonomy" id="3133430"/>
    <lineage>
        <taxon>Bacteria</taxon>
        <taxon>Pseudomonadati</taxon>
        <taxon>Pseudomonadota</taxon>
        <taxon>Alphaproteobacteria</taxon>
        <taxon>Geminicoccales</taxon>
        <taxon>Geminicoccaceae</taxon>
        <taxon>Tistrella</taxon>
    </lineage>
</organism>
<dbReference type="EMBL" id="JBBKTW010000005">
    <property type="protein sequence ID" value="MEN2989748.1"/>
    <property type="molecule type" value="Genomic_DNA"/>
</dbReference>
<evidence type="ECO:0000313" key="4">
    <source>
        <dbReference type="EMBL" id="MEN2989748.1"/>
    </source>
</evidence>
<dbReference type="InterPro" id="IPR050300">
    <property type="entry name" value="GDXG_lipolytic_enzyme"/>
</dbReference>
<sequence>MADVIDADLKAMLDAAAAATAAPSIRDLPVAEARAAYRERYLMRGIRAPDAAVTMDELVIGLPGRDIAARLYRPAVTTTTTAAVDAPLPLLIYFHGGGFVVGDAAAYDAQSRYLAVATGALVLTPDYRLAPEHPFPAAVDDACDIFDHVAATAAALGADPARIAVGGDSAGGCLALVVSLTTRDAARSRPAAPRPSLCLSLYPVTDFSSYRGGTGYPSMAAFGKGFFLDADTMDWFIEHYLPQADDAGDPRASPILWPDLTDLPPTILVTAGHDPLRDMGNAFALRMMAAGCVVDHVRLPSMIHNFPGYAGLSTGAARAFADVAARLAARI</sequence>
<dbReference type="Pfam" id="PF07859">
    <property type="entry name" value="Abhydrolase_3"/>
    <property type="match status" value="1"/>
</dbReference>
<dbReference type="InterPro" id="IPR002168">
    <property type="entry name" value="Lipase_GDXG_HIS_AS"/>
</dbReference>
<comment type="caution">
    <text evidence="4">The sequence shown here is derived from an EMBL/GenBank/DDBJ whole genome shotgun (WGS) entry which is preliminary data.</text>
</comment>
<dbReference type="PANTHER" id="PTHR48081:SF8">
    <property type="entry name" value="ALPHA_BETA HYDROLASE FOLD-3 DOMAIN-CONTAINING PROTEIN-RELATED"/>
    <property type="match status" value="1"/>
</dbReference>
<gene>
    <name evidence="4" type="ORF">WG926_15635</name>
</gene>
<evidence type="ECO:0000313" key="5">
    <source>
        <dbReference type="Proteomes" id="UP001413721"/>
    </source>
</evidence>
<dbReference type="Proteomes" id="UP001413721">
    <property type="component" value="Unassembled WGS sequence"/>
</dbReference>
<dbReference type="PROSITE" id="PS01173">
    <property type="entry name" value="LIPASE_GDXG_HIS"/>
    <property type="match status" value="1"/>
</dbReference>
<dbReference type="Gene3D" id="3.40.50.1820">
    <property type="entry name" value="alpha/beta hydrolase"/>
    <property type="match status" value="1"/>
</dbReference>
<comment type="similarity">
    <text evidence="1">Belongs to the 'GDXG' lipolytic enzyme family.</text>
</comment>
<protein>
    <submittedName>
        <fullName evidence="4">Alpha/beta hydrolase</fullName>
    </submittedName>
</protein>
<dbReference type="InterPro" id="IPR013094">
    <property type="entry name" value="AB_hydrolase_3"/>
</dbReference>
<reference evidence="4 5" key="1">
    <citation type="submission" date="2024-03" db="EMBL/GenBank/DDBJ databases">
        <title>High-quality draft genome sequencing of Tistrella sp. BH-R2-4.</title>
        <authorList>
            <person name="Dong C."/>
        </authorList>
    </citation>
    <scope>NUCLEOTIDE SEQUENCE [LARGE SCALE GENOMIC DNA]</scope>
    <source>
        <strain evidence="4 5">BH-R2-4</strain>
    </source>
</reference>
<evidence type="ECO:0000256" key="2">
    <source>
        <dbReference type="ARBA" id="ARBA00022801"/>
    </source>
</evidence>
<name>A0ABU9YLR6_9PROT</name>
<proteinExistence type="inferred from homology"/>